<feature type="domain" description="Mycothiol-dependent maleylpyruvate isomerase metal-binding" evidence="1">
    <location>
        <begin position="6"/>
        <end position="120"/>
    </location>
</feature>
<dbReference type="NCBIfam" id="TIGR03083">
    <property type="entry name" value="maleylpyruvate isomerase family mycothiol-dependent enzyme"/>
    <property type="match status" value="1"/>
</dbReference>
<dbReference type="KEGG" id="nps:KRR39_20235"/>
<dbReference type="GO" id="GO:0046872">
    <property type="term" value="F:metal ion binding"/>
    <property type="evidence" value="ECO:0007669"/>
    <property type="project" value="InterPro"/>
</dbReference>
<sequence>MFDLGPASDDLVRVVRGVRDDQLDAPTPCAEWSLADLLAHVHQFATVFAANARKAPPSVADGLPADWRADLPLRLADLAQAWRDPAAWQGRVAAGGVEMTGEENAVVAIEELVVHGWDVARATGQDFEPTPGSLDHVERFLVVFAEPLASGQGPYGPPLPAGSDATRLGRYLAAAGRDAAWRPAG</sequence>
<keyword evidence="3" id="KW-1185">Reference proteome</keyword>
<dbReference type="InterPro" id="IPR017517">
    <property type="entry name" value="Maleyloyr_isom"/>
</dbReference>
<dbReference type="Proteomes" id="UP000683575">
    <property type="component" value="Chromosome"/>
</dbReference>
<dbReference type="EMBL" id="CP077062">
    <property type="protein sequence ID" value="QWZ07698.1"/>
    <property type="molecule type" value="Genomic_DNA"/>
</dbReference>
<dbReference type="InterPro" id="IPR017520">
    <property type="entry name" value="CHP03086"/>
</dbReference>
<protein>
    <submittedName>
        <fullName evidence="2">TIGR03086 family protein</fullName>
    </submittedName>
</protein>
<dbReference type="AlphaFoldDB" id="A0A975SYR6"/>
<dbReference type="NCBIfam" id="TIGR03086">
    <property type="entry name" value="TIGR03086 family metal-binding protein"/>
    <property type="match status" value="1"/>
</dbReference>
<reference evidence="2" key="1">
    <citation type="submission" date="2021-06" db="EMBL/GenBank/DDBJ databases">
        <title>Complete genome sequence of Nocardioides sp. G188.</title>
        <authorList>
            <person name="Im W.-T."/>
        </authorList>
    </citation>
    <scope>NUCLEOTIDE SEQUENCE</scope>
    <source>
        <strain evidence="2">G188</strain>
    </source>
</reference>
<organism evidence="2 3">
    <name type="scientific">Nocardioides panacis</name>
    <dbReference type="NCBI Taxonomy" id="2849501"/>
    <lineage>
        <taxon>Bacteria</taxon>
        <taxon>Bacillati</taxon>
        <taxon>Actinomycetota</taxon>
        <taxon>Actinomycetes</taxon>
        <taxon>Propionibacteriales</taxon>
        <taxon>Nocardioidaceae</taxon>
        <taxon>Nocardioides</taxon>
    </lineage>
</organism>
<evidence type="ECO:0000313" key="2">
    <source>
        <dbReference type="EMBL" id="QWZ07698.1"/>
    </source>
</evidence>
<dbReference type="Pfam" id="PF11716">
    <property type="entry name" value="MDMPI_N"/>
    <property type="match status" value="1"/>
</dbReference>
<accession>A0A975SYR6</accession>
<proteinExistence type="predicted"/>
<gene>
    <name evidence="2" type="ORF">KRR39_20235</name>
</gene>
<evidence type="ECO:0000259" key="1">
    <source>
        <dbReference type="Pfam" id="PF11716"/>
    </source>
</evidence>
<evidence type="ECO:0000313" key="3">
    <source>
        <dbReference type="Proteomes" id="UP000683575"/>
    </source>
</evidence>
<dbReference type="InterPro" id="IPR024344">
    <property type="entry name" value="MDMPI_metal-binding"/>
</dbReference>
<name>A0A975SYR6_9ACTN</name>
<dbReference type="RefSeq" id="WP_216939209.1">
    <property type="nucleotide sequence ID" value="NZ_CP077062.1"/>
</dbReference>